<keyword evidence="3" id="KW-1185">Reference proteome</keyword>
<sequence>MTYTNQPGDKDPAFSNDKLTDLVIHKDDDALYSEEEEESGEGEKPMEEWTGDGVNDGNCWIPIHFTYNGKDYTADVQQKLNIYKEYHVSGITPAVDRLPDPFVIAEHFTREKFDFPVNEEYYPKSFGDAVLKAIEDGANLEGNEGENQRPELPGESA</sequence>
<dbReference type="EMBL" id="JAACJS010000015">
    <property type="protein sequence ID" value="NCI50499.1"/>
    <property type="molecule type" value="Genomic_DNA"/>
</dbReference>
<evidence type="ECO:0000313" key="3">
    <source>
        <dbReference type="Proteomes" id="UP000753802"/>
    </source>
</evidence>
<protein>
    <submittedName>
        <fullName evidence="2">Uncharacterized protein</fullName>
    </submittedName>
</protein>
<evidence type="ECO:0000256" key="1">
    <source>
        <dbReference type="SAM" id="MobiDB-lite"/>
    </source>
</evidence>
<feature type="region of interest" description="Disordered" evidence="1">
    <location>
        <begin position="27"/>
        <end position="53"/>
    </location>
</feature>
<feature type="compositionally biased region" description="Basic and acidic residues" evidence="1">
    <location>
        <begin position="8"/>
        <end position="20"/>
    </location>
</feature>
<feature type="region of interest" description="Disordered" evidence="1">
    <location>
        <begin position="1"/>
        <end position="20"/>
    </location>
</feature>
<proteinExistence type="predicted"/>
<evidence type="ECO:0000313" key="2">
    <source>
        <dbReference type="EMBL" id="NCI50499.1"/>
    </source>
</evidence>
<comment type="caution">
    <text evidence="2">The sequence shown here is derived from an EMBL/GenBank/DDBJ whole genome shotgun (WGS) entry which is preliminary data.</text>
</comment>
<reference evidence="2 3" key="1">
    <citation type="submission" date="2020-01" db="EMBL/GenBank/DDBJ databases">
        <title>Genome analysis.</title>
        <authorList>
            <person name="Wu S."/>
            <person name="Wang G."/>
        </authorList>
    </citation>
    <scope>NUCLEOTIDE SEQUENCE [LARGE SCALE GENOMIC DNA]</scope>
    <source>
        <strain evidence="2 3">SYL130</strain>
    </source>
</reference>
<accession>A0ABW9ZU16</accession>
<feature type="region of interest" description="Disordered" evidence="1">
    <location>
        <begin position="137"/>
        <end position="157"/>
    </location>
</feature>
<feature type="compositionally biased region" description="Acidic residues" evidence="1">
    <location>
        <begin position="30"/>
        <end position="40"/>
    </location>
</feature>
<gene>
    <name evidence="2" type="ORF">GWC95_11235</name>
</gene>
<name>A0ABW9ZU16_9BACT</name>
<dbReference type="Proteomes" id="UP000753802">
    <property type="component" value="Unassembled WGS sequence"/>
</dbReference>
<organism evidence="2 3">
    <name type="scientific">Sediminibacterium roseum</name>
    <dbReference type="NCBI Taxonomy" id="1978412"/>
    <lineage>
        <taxon>Bacteria</taxon>
        <taxon>Pseudomonadati</taxon>
        <taxon>Bacteroidota</taxon>
        <taxon>Chitinophagia</taxon>
        <taxon>Chitinophagales</taxon>
        <taxon>Chitinophagaceae</taxon>
        <taxon>Sediminibacterium</taxon>
    </lineage>
</organism>
<dbReference type="RefSeq" id="WP_161818821.1">
    <property type="nucleotide sequence ID" value="NZ_JAACJS010000015.1"/>
</dbReference>